<gene>
    <name evidence="2" type="ORF">AMTR_s00012p00246850</name>
</gene>
<proteinExistence type="predicted"/>
<dbReference type="Proteomes" id="UP000017836">
    <property type="component" value="Unassembled WGS sequence"/>
</dbReference>
<reference evidence="3" key="1">
    <citation type="journal article" date="2013" name="Science">
        <title>The Amborella genome and the evolution of flowering plants.</title>
        <authorList>
            <consortium name="Amborella Genome Project"/>
        </authorList>
    </citation>
    <scope>NUCLEOTIDE SEQUENCE [LARGE SCALE GENOMIC DNA]</scope>
</reference>
<accession>W1PJV1</accession>
<feature type="region of interest" description="Disordered" evidence="1">
    <location>
        <begin position="1"/>
        <end position="34"/>
    </location>
</feature>
<name>W1PJV1_AMBTC</name>
<dbReference type="AlphaFoldDB" id="W1PJV1"/>
<organism evidence="2 3">
    <name type="scientific">Amborella trichopoda</name>
    <dbReference type="NCBI Taxonomy" id="13333"/>
    <lineage>
        <taxon>Eukaryota</taxon>
        <taxon>Viridiplantae</taxon>
        <taxon>Streptophyta</taxon>
        <taxon>Embryophyta</taxon>
        <taxon>Tracheophyta</taxon>
        <taxon>Spermatophyta</taxon>
        <taxon>Magnoliopsida</taxon>
        <taxon>Amborellales</taxon>
        <taxon>Amborellaceae</taxon>
        <taxon>Amborella</taxon>
    </lineage>
</organism>
<sequence length="106" mass="11867">MVRCFPRRREVDGPAGGLGQGSRRTRQRGPTGVVAHAGCRWARTTQAHVVTATRPPSPMAHMYSTIGYVWWPPTGGPDSTRWRYLFRTCKNSLGPIRTCWKGRDGL</sequence>
<dbReference type="HOGENOM" id="CLU_2226751_0_0_1"/>
<evidence type="ECO:0000313" key="3">
    <source>
        <dbReference type="Proteomes" id="UP000017836"/>
    </source>
</evidence>
<protein>
    <submittedName>
        <fullName evidence="2">Uncharacterized protein</fullName>
    </submittedName>
</protein>
<evidence type="ECO:0000256" key="1">
    <source>
        <dbReference type="SAM" id="MobiDB-lite"/>
    </source>
</evidence>
<keyword evidence="3" id="KW-1185">Reference proteome</keyword>
<dbReference type="EMBL" id="KI393609">
    <property type="protein sequence ID" value="ERN07941.1"/>
    <property type="molecule type" value="Genomic_DNA"/>
</dbReference>
<dbReference type="Gramene" id="ERN07941">
    <property type="protein sequence ID" value="ERN07941"/>
    <property type="gene ID" value="AMTR_s00012p00246850"/>
</dbReference>
<evidence type="ECO:0000313" key="2">
    <source>
        <dbReference type="EMBL" id="ERN07941.1"/>
    </source>
</evidence>